<feature type="domain" description="Dyp-type peroxidase C-terminal" evidence="6">
    <location>
        <begin position="134"/>
        <end position="289"/>
    </location>
</feature>
<dbReference type="RefSeq" id="WP_105532372.1">
    <property type="nucleotide sequence ID" value="NZ_PUGF01000012.1"/>
</dbReference>
<dbReference type="InterPro" id="IPR048328">
    <property type="entry name" value="Dyp_perox_C"/>
</dbReference>
<keyword evidence="5" id="KW-0408">Iron</keyword>
<dbReference type="OrthoDB" id="3251355at2"/>
<evidence type="ECO:0000313" key="8">
    <source>
        <dbReference type="Proteomes" id="UP000237839"/>
    </source>
</evidence>
<dbReference type="GO" id="GO:0020037">
    <property type="term" value="F:heme binding"/>
    <property type="evidence" value="ECO:0007669"/>
    <property type="project" value="InterPro"/>
</dbReference>
<keyword evidence="2 7" id="KW-0575">Peroxidase</keyword>
<dbReference type="SUPFAM" id="SSF54909">
    <property type="entry name" value="Dimeric alpha+beta barrel"/>
    <property type="match status" value="1"/>
</dbReference>
<evidence type="ECO:0000313" key="7">
    <source>
        <dbReference type="EMBL" id="PRC92553.1"/>
    </source>
</evidence>
<dbReference type="GO" id="GO:0004601">
    <property type="term" value="F:peroxidase activity"/>
    <property type="evidence" value="ECO:0007669"/>
    <property type="project" value="UniProtKB-KW"/>
</dbReference>
<evidence type="ECO:0000256" key="2">
    <source>
        <dbReference type="ARBA" id="ARBA00022559"/>
    </source>
</evidence>
<gene>
    <name evidence="7" type="ORF">S2091_2608</name>
</gene>
<dbReference type="AlphaFoldDB" id="A0A2S9GXW1"/>
<proteinExistence type="predicted"/>
<evidence type="ECO:0000256" key="3">
    <source>
        <dbReference type="ARBA" id="ARBA00022723"/>
    </source>
</evidence>
<dbReference type="GO" id="GO:0005829">
    <property type="term" value="C:cytosol"/>
    <property type="evidence" value="ECO:0007669"/>
    <property type="project" value="TreeGrafter"/>
</dbReference>
<dbReference type="InterPro" id="IPR011008">
    <property type="entry name" value="Dimeric_a/b-barrel"/>
</dbReference>
<keyword evidence="3" id="KW-0479">Metal-binding</keyword>
<organism evidence="7 8">
    <name type="scientific">Solimicrobium silvestre</name>
    <dbReference type="NCBI Taxonomy" id="2099400"/>
    <lineage>
        <taxon>Bacteria</taxon>
        <taxon>Pseudomonadati</taxon>
        <taxon>Pseudomonadota</taxon>
        <taxon>Betaproteobacteria</taxon>
        <taxon>Burkholderiales</taxon>
        <taxon>Oxalobacteraceae</taxon>
        <taxon>Solimicrobium</taxon>
    </lineage>
</organism>
<accession>A0A2S9GXW1</accession>
<dbReference type="PANTHER" id="PTHR30521:SF0">
    <property type="entry name" value="DYP-TYPE PEROXIDASE FAMILY PROTEIN"/>
    <property type="match status" value="1"/>
</dbReference>
<dbReference type="Pfam" id="PF20628">
    <property type="entry name" value="Dyp_perox_C"/>
    <property type="match status" value="1"/>
</dbReference>
<dbReference type="InterPro" id="IPR006314">
    <property type="entry name" value="Dyp_peroxidase"/>
</dbReference>
<evidence type="ECO:0000256" key="1">
    <source>
        <dbReference type="ARBA" id="ARBA00001970"/>
    </source>
</evidence>
<keyword evidence="4" id="KW-0560">Oxidoreductase</keyword>
<comment type="caution">
    <text evidence="7">The sequence shown here is derived from an EMBL/GenBank/DDBJ whole genome shotgun (WGS) entry which is preliminary data.</text>
</comment>
<evidence type="ECO:0000256" key="5">
    <source>
        <dbReference type="ARBA" id="ARBA00023004"/>
    </source>
</evidence>
<keyword evidence="8" id="KW-1185">Reference proteome</keyword>
<dbReference type="PROSITE" id="PS51404">
    <property type="entry name" value="DYP_PEROXIDASE"/>
    <property type="match status" value="1"/>
</dbReference>
<name>A0A2S9GXW1_9BURK</name>
<dbReference type="Proteomes" id="UP000237839">
    <property type="component" value="Unassembled WGS sequence"/>
</dbReference>
<dbReference type="NCBIfam" id="TIGR01413">
    <property type="entry name" value="Dyp_perox_fam"/>
    <property type="match status" value="1"/>
</dbReference>
<evidence type="ECO:0000256" key="4">
    <source>
        <dbReference type="ARBA" id="ARBA00023002"/>
    </source>
</evidence>
<sequence>MSTNLPTTQAGIMQTIPAHANFLIFNLKTDGKSQVDYVAALQKLAPLVDGDKVVLGIGLSLVTALKKQVSDLRDFPVFPDAKVALPVNKAAVWCWLRESERGALVKQSQRVVAALSGAFELVSCVDAFKFGAVQDLTGYEDGTENPQAQAAIDAAIVQQRGAGQDGASFVAVQQWLHHWNKFDAMSTDEQDNIIGRRISDNEELDDAPESAHVKRTAQESFDPEAFVLRRSMPWSLGTQSGFYFVAFGRTLDAFEAQLKRMSGAEDGIVDGLFRFSQPQTGGYFWCPPMLAGKVDLSLVLD</sequence>
<evidence type="ECO:0000259" key="6">
    <source>
        <dbReference type="Pfam" id="PF20628"/>
    </source>
</evidence>
<comment type="cofactor">
    <cofactor evidence="1">
        <name>heme b</name>
        <dbReference type="ChEBI" id="CHEBI:60344"/>
    </cofactor>
</comment>
<dbReference type="EMBL" id="PUGF01000012">
    <property type="protein sequence ID" value="PRC92553.1"/>
    <property type="molecule type" value="Genomic_DNA"/>
</dbReference>
<protein>
    <submittedName>
        <fullName evidence="7">Dyp-type peroxidase family</fullName>
    </submittedName>
</protein>
<dbReference type="PANTHER" id="PTHR30521">
    <property type="entry name" value="DEFERROCHELATASE/PEROXIDASE"/>
    <property type="match status" value="1"/>
</dbReference>
<reference evidence="7 8" key="1">
    <citation type="submission" date="2018-02" db="EMBL/GenBank/DDBJ databases">
        <title>Solimicrobium silvestre gen. nov., sp. nov., isolated from alpine forest soil.</title>
        <authorList>
            <person name="Margesin R."/>
            <person name="Albuquerque L."/>
            <person name="Zhang D.-C."/>
            <person name="Froufe H.J.C."/>
            <person name="Severino R."/>
            <person name="Roxo I."/>
            <person name="Egas C."/>
            <person name="Da Costa M.S."/>
        </authorList>
    </citation>
    <scope>NUCLEOTIDE SEQUENCE [LARGE SCALE GENOMIC DNA]</scope>
    <source>
        <strain evidence="7 8">S20-91</strain>
    </source>
</reference>
<dbReference type="GO" id="GO:0046872">
    <property type="term" value="F:metal ion binding"/>
    <property type="evidence" value="ECO:0007669"/>
    <property type="project" value="UniProtKB-KW"/>
</dbReference>